<evidence type="ECO:0000256" key="5">
    <source>
        <dbReference type="SAM" id="MobiDB-lite"/>
    </source>
</evidence>
<dbReference type="Gene3D" id="2.30.170.20">
    <property type="entry name" value="Ribosomal protein L24e"/>
    <property type="match status" value="1"/>
</dbReference>
<dbReference type="PANTHER" id="PTHR10792">
    <property type="entry name" value="60S RIBOSOMAL PROTEIN L24"/>
    <property type="match status" value="1"/>
</dbReference>
<evidence type="ECO:0000313" key="7">
    <source>
        <dbReference type="EMBL" id="KNC53608.1"/>
    </source>
</evidence>
<dbReference type="NCBIfam" id="NF034186">
    <property type="entry name" value="PRK14891.1-1"/>
    <property type="match status" value="1"/>
</dbReference>
<dbReference type="AlphaFoldDB" id="A0A0L0DQD0"/>
<dbReference type="OrthoDB" id="10262490at2759"/>
<dbReference type="GO" id="GO:0005730">
    <property type="term" value="C:nucleolus"/>
    <property type="evidence" value="ECO:0007669"/>
    <property type="project" value="TreeGrafter"/>
</dbReference>
<dbReference type="SUPFAM" id="SSF57716">
    <property type="entry name" value="Glucocorticoid receptor-like (DNA-binding domain)"/>
    <property type="match status" value="1"/>
</dbReference>
<dbReference type="GO" id="GO:0003735">
    <property type="term" value="F:structural constituent of ribosome"/>
    <property type="evidence" value="ECO:0007669"/>
    <property type="project" value="InterPro"/>
</dbReference>
<keyword evidence="3" id="KW-0690">Ribosome biogenesis</keyword>
<dbReference type="EMBL" id="GL349437">
    <property type="protein sequence ID" value="KNC53608.1"/>
    <property type="molecule type" value="Genomic_DNA"/>
</dbReference>
<dbReference type="Pfam" id="PF01246">
    <property type="entry name" value="Ribosomal_L24e"/>
    <property type="match status" value="1"/>
</dbReference>
<dbReference type="FunFam" id="2.30.170.20:FF:000001">
    <property type="entry name" value="probable ribosome biogenesis protein RLP24"/>
    <property type="match status" value="1"/>
</dbReference>
<dbReference type="STRING" id="461836.A0A0L0DQD0"/>
<reference evidence="7 8" key="1">
    <citation type="submission" date="2010-05" db="EMBL/GenBank/DDBJ databases">
        <title>The Genome Sequence of Thecamonas trahens ATCC 50062.</title>
        <authorList>
            <consortium name="The Broad Institute Genome Sequencing Platform"/>
            <person name="Russ C."/>
            <person name="Cuomo C."/>
            <person name="Shea T."/>
            <person name="Young S.K."/>
            <person name="Zeng Q."/>
            <person name="Koehrsen M."/>
            <person name="Haas B."/>
            <person name="Borodovsky M."/>
            <person name="Guigo R."/>
            <person name="Alvarado L."/>
            <person name="Berlin A."/>
            <person name="Bochicchio J."/>
            <person name="Borenstein D."/>
            <person name="Chapman S."/>
            <person name="Chen Z."/>
            <person name="Freedman E."/>
            <person name="Gellesch M."/>
            <person name="Goldberg J."/>
            <person name="Griggs A."/>
            <person name="Gujja S."/>
            <person name="Heilman E."/>
            <person name="Heiman D."/>
            <person name="Hepburn T."/>
            <person name="Howarth C."/>
            <person name="Jen D."/>
            <person name="Larson L."/>
            <person name="Mehta T."/>
            <person name="Park D."/>
            <person name="Pearson M."/>
            <person name="Roberts A."/>
            <person name="Saif S."/>
            <person name="Shenoy N."/>
            <person name="Sisk P."/>
            <person name="Stolte C."/>
            <person name="Sykes S."/>
            <person name="Thomson T."/>
            <person name="Walk T."/>
            <person name="White J."/>
            <person name="Yandava C."/>
            <person name="Burger G."/>
            <person name="Gray M.W."/>
            <person name="Holland P.W.H."/>
            <person name="King N."/>
            <person name="Lang F.B.F."/>
            <person name="Roger A.J."/>
            <person name="Ruiz-Trillo I."/>
            <person name="Lander E."/>
            <person name="Nusbaum C."/>
        </authorList>
    </citation>
    <scope>NUCLEOTIDE SEQUENCE [LARGE SCALE GENOMIC DNA]</scope>
    <source>
        <strain evidence="7 8">ATCC 50062</strain>
    </source>
</reference>
<dbReference type="eggNOG" id="KOG1723">
    <property type="taxonomic scope" value="Eukaryota"/>
</dbReference>
<accession>A0A0L0DQD0</accession>
<dbReference type="InterPro" id="IPR038630">
    <property type="entry name" value="L24e/L24_sf"/>
</dbReference>
<evidence type="ECO:0000256" key="1">
    <source>
        <dbReference type="ARBA" id="ARBA00004123"/>
    </source>
</evidence>
<dbReference type="InterPro" id="IPR055345">
    <property type="entry name" value="Ribosomal_eL24-rel_arc"/>
</dbReference>
<proteinExistence type="inferred from homology"/>
<evidence type="ECO:0000256" key="3">
    <source>
        <dbReference type="ARBA" id="ARBA00022517"/>
    </source>
</evidence>
<protein>
    <submittedName>
        <fullName evidence="7">Ribosome biogenesis protein RLP24</fullName>
    </submittedName>
</protein>
<dbReference type="GO" id="GO:0042273">
    <property type="term" value="P:ribosomal large subunit biogenesis"/>
    <property type="evidence" value="ECO:0007669"/>
    <property type="project" value="TreeGrafter"/>
</dbReference>
<dbReference type="PROSITE" id="PS01073">
    <property type="entry name" value="RIBOSOMAL_L24E"/>
    <property type="match status" value="1"/>
</dbReference>
<evidence type="ECO:0000259" key="6">
    <source>
        <dbReference type="SMART" id="SM00746"/>
    </source>
</evidence>
<dbReference type="SMART" id="SM00746">
    <property type="entry name" value="TRASH"/>
    <property type="match status" value="1"/>
</dbReference>
<feature type="domain" description="TRASH" evidence="6">
    <location>
        <begin position="6"/>
        <end position="44"/>
    </location>
</feature>
<evidence type="ECO:0000256" key="4">
    <source>
        <dbReference type="ARBA" id="ARBA00023242"/>
    </source>
</evidence>
<comment type="subcellular location">
    <subcellularLocation>
        <location evidence="1">Nucleus</location>
    </subcellularLocation>
</comment>
<keyword evidence="4" id="KW-0539">Nucleus</keyword>
<dbReference type="InterPro" id="IPR011017">
    <property type="entry name" value="TRASH_dom"/>
</dbReference>
<dbReference type="GeneID" id="25561073"/>
<dbReference type="PANTHER" id="PTHR10792:SF8">
    <property type="entry name" value="RIBOSOME BIOGENESIS PROTEIN RLP24-RELATED"/>
    <property type="match status" value="1"/>
</dbReference>
<comment type="similarity">
    <text evidence="2">Belongs to the eukaryotic ribosomal protein eL24 family.</text>
</comment>
<dbReference type="CDD" id="cd00472">
    <property type="entry name" value="Ribosomal_L24e_L24"/>
    <property type="match status" value="1"/>
</dbReference>
<evidence type="ECO:0000256" key="2">
    <source>
        <dbReference type="ARBA" id="ARBA00005647"/>
    </source>
</evidence>
<feature type="region of interest" description="Disordered" evidence="5">
    <location>
        <begin position="161"/>
        <end position="188"/>
    </location>
</feature>
<dbReference type="InterPro" id="IPR000988">
    <property type="entry name" value="Ribosomal_eL24-rel_N"/>
</dbReference>
<dbReference type="InterPro" id="IPR056366">
    <property type="entry name" value="Ribosomal_eL24"/>
</dbReference>
<dbReference type="OMA" id="TCYFCSG"/>
<gene>
    <name evidence="7" type="ORF">AMSG_01318</name>
</gene>
<dbReference type="InterPro" id="IPR023442">
    <property type="entry name" value="Ribosomal_eL24_CS"/>
</dbReference>
<dbReference type="Proteomes" id="UP000054408">
    <property type="component" value="Unassembled WGS sequence"/>
</dbReference>
<dbReference type="RefSeq" id="XP_013761925.1">
    <property type="nucleotide sequence ID" value="XM_013906471.1"/>
</dbReference>
<keyword evidence="8" id="KW-1185">Reference proteome</keyword>
<sequence length="188" mass="21626">MRLHKCWFCSATIYPGHGISFVRNDATMFRFCSSKCHKNFKMKRNPRKVKWTKAFRKARGKELAVDSTFDFERKRNRPVRYNRELVSAALKAIKRVDQIRAARKKAFYKKRMDAVKSMQRKAEETEIRTNISLIAPQGTADLSVEEMAQTVTRTVAERKARSTRVIASARRKAGAANMSESDSDSEAN</sequence>
<name>A0A0L0DQD0_THETB</name>
<organism evidence="7 8">
    <name type="scientific">Thecamonas trahens ATCC 50062</name>
    <dbReference type="NCBI Taxonomy" id="461836"/>
    <lineage>
        <taxon>Eukaryota</taxon>
        <taxon>Apusozoa</taxon>
        <taxon>Apusomonadida</taxon>
        <taxon>Apusomonadidae</taxon>
        <taxon>Thecamonas</taxon>
    </lineage>
</organism>
<evidence type="ECO:0000313" key="8">
    <source>
        <dbReference type="Proteomes" id="UP000054408"/>
    </source>
</evidence>